<sequence length="89" mass="10374">MKIEKPLYFIKQVSEITGLSKLVIRKWEERYQIVIPKRLDNGYRVYTEADVTKILSVKDLTDQGYSVKQAAFFIDKIETKPEPTPVIPD</sequence>
<dbReference type="SUPFAM" id="SSF46955">
    <property type="entry name" value="Putative DNA-binding domain"/>
    <property type="match status" value="1"/>
</dbReference>
<dbReference type="PANTHER" id="PTHR30204">
    <property type="entry name" value="REDOX-CYCLING DRUG-SENSING TRANSCRIPTIONAL ACTIVATOR SOXR"/>
    <property type="match status" value="1"/>
</dbReference>
<dbReference type="PROSITE" id="PS50937">
    <property type="entry name" value="HTH_MERR_2"/>
    <property type="match status" value="1"/>
</dbReference>
<evidence type="ECO:0000313" key="5">
    <source>
        <dbReference type="EMBL" id="MBE4910046.1"/>
    </source>
</evidence>
<reference evidence="5 6" key="1">
    <citation type="submission" date="2020-10" db="EMBL/GenBank/DDBJ databases">
        <title>Bacillus sp. HD4P25, an endophyte from a halophyte.</title>
        <authorList>
            <person name="Sun J.-Q."/>
        </authorList>
    </citation>
    <scope>NUCLEOTIDE SEQUENCE [LARGE SCALE GENOMIC DNA]</scope>
    <source>
        <strain evidence="5 6">YIM 93174</strain>
    </source>
</reference>
<dbReference type="InterPro" id="IPR047057">
    <property type="entry name" value="MerR_fam"/>
</dbReference>
<dbReference type="Gene3D" id="1.10.1660.10">
    <property type="match status" value="1"/>
</dbReference>
<accession>A0ABR9QNF7</accession>
<evidence type="ECO:0000256" key="3">
    <source>
        <dbReference type="ARBA" id="ARBA00023163"/>
    </source>
</evidence>
<dbReference type="SMART" id="SM00422">
    <property type="entry name" value="HTH_MERR"/>
    <property type="match status" value="1"/>
</dbReference>
<evidence type="ECO:0000256" key="1">
    <source>
        <dbReference type="ARBA" id="ARBA00023015"/>
    </source>
</evidence>
<dbReference type="CDD" id="cd01104">
    <property type="entry name" value="HTH_MlrA-CarA"/>
    <property type="match status" value="1"/>
</dbReference>
<keyword evidence="1" id="KW-0805">Transcription regulation</keyword>
<proteinExistence type="predicted"/>
<dbReference type="InterPro" id="IPR009061">
    <property type="entry name" value="DNA-bd_dom_put_sf"/>
</dbReference>
<keyword evidence="2" id="KW-0238">DNA-binding</keyword>
<dbReference type="Pfam" id="PF13411">
    <property type="entry name" value="MerR_1"/>
    <property type="match status" value="1"/>
</dbReference>
<keyword evidence="3" id="KW-0804">Transcription</keyword>
<dbReference type="InterPro" id="IPR000551">
    <property type="entry name" value="MerR-type_HTH_dom"/>
</dbReference>
<feature type="domain" description="HTH merR-type" evidence="4">
    <location>
        <begin position="7"/>
        <end position="76"/>
    </location>
</feature>
<comment type="caution">
    <text evidence="5">The sequence shown here is derived from an EMBL/GenBank/DDBJ whole genome shotgun (WGS) entry which is preliminary data.</text>
</comment>
<evidence type="ECO:0000256" key="2">
    <source>
        <dbReference type="ARBA" id="ARBA00023125"/>
    </source>
</evidence>
<evidence type="ECO:0000259" key="4">
    <source>
        <dbReference type="PROSITE" id="PS50937"/>
    </source>
</evidence>
<keyword evidence="6" id="KW-1185">Reference proteome</keyword>
<evidence type="ECO:0000313" key="6">
    <source>
        <dbReference type="Proteomes" id="UP001516662"/>
    </source>
</evidence>
<protein>
    <submittedName>
        <fullName evidence="5">MerR family transcriptional regulator</fullName>
    </submittedName>
</protein>
<dbReference type="Proteomes" id="UP001516662">
    <property type="component" value="Unassembled WGS sequence"/>
</dbReference>
<gene>
    <name evidence="5" type="ORF">IMZ08_18570</name>
</gene>
<dbReference type="PANTHER" id="PTHR30204:SF67">
    <property type="entry name" value="HTH-TYPE TRANSCRIPTIONAL REGULATOR MLRA-RELATED"/>
    <property type="match status" value="1"/>
</dbReference>
<dbReference type="EMBL" id="JADCLJ010000024">
    <property type="protein sequence ID" value="MBE4910046.1"/>
    <property type="molecule type" value="Genomic_DNA"/>
</dbReference>
<organism evidence="5 6">
    <name type="scientific">Litchfieldia luteola</name>
    <dbReference type="NCBI Taxonomy" id="682179"/>
    <lineage>
        <taxon>Bacteria</taxon>
        <taxon>Bacillati</taxon>
        <taxon>Bacillota</taxon>
        <taxon>Bacilli</taxon>
        <taxon>Bacillales</taxon>
        <taxon>Bacillaceae</taxon>
        <taxon>Litchfieldia</taxon>
    </lineage>
</organism>
<name>A0ABR9QNF7_9BACI</name>
<dbReference type="RefSeq" id="WP_193539224.1">
    <property type="nucleotide sequence ID" value="NZ_JADCLJ010000024.1"/>
</dbReference>